<feature type="compositionally biased region" description="Gly residues" evidence="1">
    <location>
        <begin position="187"/>
        <end position="214"/>
    </location>
</feature>
<feature type="compositionally biased region" description="Basic residues" evidence="1">
    <location>
        <begin position="66"/>
        <end position="91"/>
    </location>
</feature>
<feature type="compositionally biased region" description="Basic residues" evidence="1">
    <location>
        <begin position="121"/>
        <end position="140"/>
    </location>
</feature>
<feature type="compositionally biased region" description="Basic residues" evidence="1">
    <location>
        <begin position="172"/>
        <end position="186"/>
    </location>
</feature>
<protein>
    <submittedName>
        <fullName evidence="2">Tryptophan synthase alpha chain</fullName>
        <ecNumber evidence="2">4.2.1.20</ecNumber>
    </submittedName>
</protein>
<name>A0A6J4VVQ0_9BACT</name>
<feature type="compositionally biased region" description="Basic residues" evidence="1">
    <location>
        <begin position="223"/>
        <end position="263"/>
    </location>
</feature>
<organism evidence="2">
    <name type="scientific">uncultured Thermomicrobiales bacterium</name>
    <dbReference type="NCBI Taxonomy" id="1645740"/>
    <lineage>
        <taxon>Bacteria</taxon>
        <taxon>Pseudomonadati</taxon>
        <taxon>Thermomicrobiota</taxon>
        <taxon>Thermomicrobia</taxon>
        <taxon>Thermomicrobiales</taxon>
        <taxon>environmental samples</taxon>
    </lineage>
</organism>
<dbReference type="EMBL" id="CADCWM010001207">
    <property type="protein sequence ID" value="CAA9589802.1"/>
    <property type="molecule type" value="Genomic_DNA"/>
</dbReference>
<reference evidence="2" key="1">
    <citation type="submission" date="2020-02" db="EMBL/GenBank/DDBJ databases">
        <authorList>
            <person name="Meier V. D."/>
        </authorList>
    </citation>
    <scope>NUCLEOTIDE SEQUENCE</scope>
    <source>
        <strain evidence="2">AVDCRST_MAG88</strain>
    </source>
</reference>
<dbReference type="GO" id="GO:0004834">
    <property type="term" value="F:tryptophan synthase activity"/>
    <property type="evidence" value="ECO:0007669"/>
    <property type="project" value="UniProtKB-EC"/>
</dbReference>
<feature type="region of interest" description="Disordered" evidence="1">
    <location>
        <begin position="21"/>
        <end position="263"/>
    </location>
</feature>
<keyword evidence="2" id="KW-0456">Lyase</keyword>
<feature type="non-terminal residue" evidence="2">
    <location>
        <position position="263"/>
    </location>
</feature>
<accession>A0A6J4VVQ0</accession>
<evidence type="ECO:0000256" key="1">
    <source>
        <dbReference type="SAM" id="MobiDB-lite"/>
    </source>
</evidence>
<dbReference type="AlphaFoldDB" id="A0A6J4VVQ0"/>
<feature type="non-terminal residue" evidence="2">
    <location>
        <position position="1"/>
    </location>
</feature>
<sequence length="263" mass="28205">ERPRWGRGSADRPGVCRARAAGGLHALPDGRPPGHRDVARMHAGGGRLGRRPHRAGSAVLGPAGGRPRHPRRGHRGPRRRRDPGRRLRRVRVGGPPRSGDADGLRQHRPQRGDSGVPPAGRCRRRCRADHPRPAPRRGRGAHALLPGRGHRARPAGGADHAGGQDGGDRPRRAGLRLRGLPHRHHGGAGGPPAGAARHGGPGKGGYRRPGGGGVRHLDPGAGKLRRGPGRRGHRRQPGGPRRRRRRSRGCRRGRGRTRRGARL</sequence>
<evidence type="ECO:0000313" key="2">
    <source>
        <dbReference type="EMBL" id="CAA9589802.1"/>
    </source>
</evidence>
<proteinExistence type="predicted"/>
<gene>
    <name evidence="2" type="ORF">AVDCRST_MAG88-4662</name>
</gene>
<dbReference type="EC" id="4.2.1.20" evidence="2"/>